<dbReference type="InterPro" id="IPR002110">
    <property type="entry name" value="Ankyrin_rpt"/>
</dbReference>
<feature type="repeat" description="ANK" evidence="3">
    <location>
        <begin position="133"/>
        <end position="166"/>
    </location>
</feature>
<name>A0A9D1M511_9PROT</name>
<accession>A0A9D1M511</accession>
<proteinExistence type="predicted"/>
<evidence type="ECO:0000256" key="2">
    <source>
        <dbReference type="ARBA" id="ARBA00023043"/>
    </source>
</evidence>
<evidence type="ECO:0000256" key="1">
    <source>
        <dbReference type="ARBA" id="ARBA00022737"/>
    </source>
</evidence>
<keyword evidence="4" id="KW-0472">Membrane</keyword>
<organism evidence="5 6">
    <name type="scientific">Candidatus Scatocola faecipullorum</name>
    <dbReference type="NCBI Taxonomy" id="2840917"/>
    <lineage>
        <taxon>Bacteria</taxon>
        <taxon>Pseudomonadati</taxon>
        <taxon>Pseudomonadota</taxon>
        <taxon>Alphaproteobacteria</taxon>
        <taxon>Rhodospirillales</taxon>
        <taxon>Rhodospirillaceae</taxon>
        <taxon>Rhodospirillaceae incertae sedis</taxon>
        <taxon>Candidatus Scatocola</taxon>
    </lineage>
</organism>
<keyword evidence="4" id="KW-0812">Transmembrane</keyword>
<evidence type="ECO:0000313" key="6">
    <source>
        <dbReference type="Proteomes" id="UP000824107"/>
    </source>
</evidence>
<dbReference type="EMBL" id="DVNC01000046">
    <property type="protein sequence ID" value="HIU53754.1"/>
    <property type="molecule type" value="Genomic_DNA"/>
</dbReference>
<comment type="caution">
    <text evidence="5">The sequence shown here is derived from an EMBL/GenBank/DDBJ whole genome shotgun (WGS) entry which is preliminary data.</text>
</comment>
<dbReference type="PROSITE" id="PS50088">
    <property type="entry name" value="ANK_REPEAT"/>
    <property type="match status" value="2"/>
</dbReference>
<sequence length="260" mass="28044">MSKTRFIKVAAIITIIAAGLGTGAFFLKQSYQYNYADIRSVAVNGDAKQLEAVIKHGADVNATDEDGRPVLFWAMRKPGNKDNILILINNGADVNFLYNQVSPLTMALTNLTDKEVFEALLAHGSDVNYYGVDGNTPLMLASAYQSDPEVVKLLLAHGAKIDAINDEGQTALMFAVVSNPNPQVLKALLDGGASVNLEDERGNTAFILASLKLKDSRFLDLLTLYGADIYHKNRDGKDALALVKEVSQQIENAKDAAAGN</sequence>
<dbReference type="Proteomes" id="UP000824107">
    <property type="component" value="Unassembled WGS sequence"/>
</dbReference>
<protein>
    <submittedName>
        <fullName evidence="5">Ankyrin repeat domain-containing protein</fullName>
    </submittedName>
</protein>
<evidence type="ECO:0000313" key="5">
    <source>
        <dbReference type="EMBL" id="HIU53754.1"/>
    </source>
</evidence>
<feature type="repeat" description="ANK" evidence="3">
    <location>
        <begin position="167"/>
        <end position="200"/>
    </location>
</feature>
<dbReference type="SUPFAM" id="SSF48403">
    <property type="entry name" value="Ankyrin repeat"/>
    <property type="match status" value="1"/>
</dbReference>
<keyword evidence="2 3" id="KW-0040">ANK repeat</keyword>
<dbReference type="Gene3D" id="1.25.40.20">
    <property type="entry name" value="Ankyrin repeat-containing domain"/>
    <property type="match status" value="3"/>
</dbReference>
<evidence type="ECO:0000256" key="4">
    <source>
        <dbReference type="SAM" id="Phobius"/>
    </source>
</evidence>
<reference evidence="5" key="1">
    <citation type="submission" date="2020-10" db="EMBL/GenBank/DDBJ databases">
        <authorList>
            <person name="Gilroy R."/>
        </authorList>
    </citation>
    <scope>NUCLEOTIDE SEQUENCE</scope>
    <source>
        <strain evidence="5">ChiW3-316</strain>
    </source>
</reference>
<dbReference type="AlphaFoldDB" id="A0A9D1M511"/>
<dbReference type="Pfam" id="PF12796">
    <property type="entry name" value="Ank_2"/>
    <property type="match status" value="1"/>
</dbReference>
<keyword evidence="4" id="KW-1133">Transmembrane helix</keyword>
<gene>
    <name evidence="5" type="ORF">IAD20_06705</name>
</gene>
<feature type="transmembrane region" description="Helical" evidence="4">
    <location>
        <begin position="6"/>
        <end position="27"/>
    </location>
</feature>
<dbReference type="SMART" id="SM00248">
    <property type="entry name" value="ANK"/>
    <property type="match status" value="6"/>
</dbReference>
<evidence type="ECO:0000256" key="3">
    <source>
        <dbReference type="PROSITE-ProRule" id="PRU00023"/>
    </source>
</evidence>
<reference evidence="5" key="2">
    <citation type="journal article" date="2021" name="PeerJ">
        <title>Extensive microbial diversity within the chicken gut microbiome revealed by metagenomics and culture.</title>
        <authorList>
            <person name="Gilroy R."/>
            <person name="Ravi A."/>
            <person name="Getino M."/>
            <person name="Pursley I."/>
            <person name="Horton D.L."/>
            <person name="Alikhan N.F."/>
            <person name="Baker D."/>
            <person name="Gharbi K."/>
            <person name="Hall N."/>
            <person name="Watson M."/>
            <person name="Adriaenssens E.M."/>
            <person name="Foster-Nyarko E."/>
            <person name="Jarju S."/>
            <person name="Secka A."/>
            <person name="Antonio M."/>
            <person name="Oren A."/>
            <person name="Chaudhuri R.R."/>
            <person name="La Ragione R."/>
            <person name="Hildebrand F."/>
            <person name="Pallen M.J."/>
        </authorList>
    </citation>
    <scope>NUCLEOTIDE SEQUENCE</scope>
    <source>
        <strain evidence="5">ChiW3-316</strain>
    </source>
</reference>
<dbReference type="InterPro" id="IPR036770">
    <property type="entry name" value="Ankyrin_rpt-contain_sf"/>
</dbReference>
<dbReference type="PROSITE" id="PS50297">
    <property type="entry name" value="ANK_REP_REGION"/>
    <property type="match status" value="2"/>
</dbReference>
<dbReference type="PANTHER" id="PTHR24173">
    <property type="entry name" value="ANKYRIN REPEAT CONTAINING"/>
    <property type="match status" value="1"/>
</dbReference>
<keyword evidence="1" id="KW-0677">Repeat</keyword>
<dbReference type="PANTHER" id="PTHR24173:SF74">
    <property type="entry name" value="ANKYRIN REPEAT DOMAIN-CONTAINING PROTEIN 16"/>
    <property type="match status" value="1"/>
</dbReference>